<sequence length="129" mass="14666">MILSINYLKKLVLTLGFLLNLEFSSTLEHFKLPLIFYGLPGRNISLLDSFYSLEIVNINDCNALLPDKNVNLQFLNLQYSCEPSKIPDRNSGDSIYPLHSSVLSKLLQSCLKSQLCTFVTSDNIIHQER</sequence>
<keyword evidence="3" id="KW-1185">Reference proteome</keyword>
<dbReference type="eggNOG" id="ENOG502QXJC">
    <property type="taxonomic scope" value="Eukaryota"/>
</dbReference>
<protein>
    <submittedName>
        <fullName evidence="2">Uncharacterized protein</fullName>
    </submittedName>
</protein>
<dbReference type="EMBL" id="AAGK01000004">
    <property type="protein sequence ID" value="EAN31774.1"/>
    <property type="molecule type" value="Genomic_DNA"/>
</dbReference>
<dbReference type="KEGG" id="tpv:TP04_0422"/>
<gene>
    <name evidence="2" type="ordered locus">TP04_0422</name>
</gene>
<dbReference type="VEuPathDB" id="PiroplasmaDB:TpMuguga_04g00422"/>
<accession>Q4N2C9</accession>
<evidence type="ECO:0000313" key="3">
    <source>
        <dbReference type="Proteomes" id="UP000001949"/>
    </source>
</evidence>
<keyword evidence="1" id="KW-0732">Signal</keyword>
<dbReference type="InParanoid" id="Q4N2C9"/>
<dbReference type="Proteomes" id="UP000001949">
    <property type="component" value="Unassembled WGS sequence"/>
</dbReference>
<feature type="chain" id="PRO_5004241582" evidence="1">
    <location>
        <begin position="27"/>
        <end position="129"/>
    </location>
</feature>
<reference evidence="2 3" key="1">
    <citation type="journal article" date="2005" name="Science">
        <title>Genome sequence of Theileria parva, a bovine pathogen that transforms lymphocytes.</title>
        <authorList>
            <person name="Gardner M.J."/>
            <person name="Bishop R."/>
            <person name="Shah T."/>
            <person name="de Villiers E.P."/>
            <person name="Carlton J.M."/>
            <person name="Hall N."/>
            <person name="Ren Q."/>
            <person name="Paulsen I.T."/>
            <person name="Pain A."/>
            <person name="Berriman M."/>
            <person name="Wilson R.J.M."/>
            <person name="Sato S."/>
            <person name="Ralph S.A."/>
            <person name="Mann D.J."/>
            <person name="Xiong Z."/>
            <person name="Shallom S.J."/>
            <person name="Weidman J."/>
            <person name="Jiang L."/>
            <person name="Lynn J."/>
            <person name="Weaver B."/>
            <person name="Shoaibi A."/>
            <person name="Domingo A.R."/>
            <person name="Wasawo D."/>
            <person name="Crabtree J."/>
            <person name="Wortman J.R."/>
            <person name="Haas B."/>
            <person name="Angiuoli S.V."/>
            <person name="Creasy T.H."/>
            <person name="Lu C."/>
            <person name="Suh B."/>
            <person name="Silva J.C."/>
            <person name="Utterback T.R."/>
            <person name="Feldblyum T.V."/>
            <person name="Pertea M."/>
            <person name="Allen J."/>
            <person name="Nierman W.C."/>
            <person name="Taracha E.L.N."/>
            <person name="Salzberg S.L."/>
            <person name="White O.R."/>
            <person name="Fitzhugh H.A."/>
            <person name="Morzaria S."/>
            <person name="Venter J.C."/>
            <person name="Fraser C.M."/>
            <person name="Nene V."/>
        </authorList>
    </citation>
    <scope>NUCLEOTIDE SEQUENCE [LARGE SCALE GENOMIC DNA]</scope>
    <source>
        <strain evidence="2 3">Muguga</strain>
    </source>
</reference>
<feature type="signal peptide" evidence="1">
    <location>
        <begin position="1"/>
        <end position="26"/>
    </location>
</feature>
<evidence type="ECO:0000256" key="1">
    <source>
        <dbReference type="SAM" id="SignalP"/>
    </source>
</evidence>
<name>Q4N2C9_THEPA</name>
<organism evidence="2 3">
    <name type="scientific">Theileria parva</name>
    <name type="common">East coast fever infection agent</name>
    <dbReference type="NCBI Taxonomy" id="5875"/>
    <lineage>
        <taxon>Eukaryota</taxon>
        <taxon>Sar</taxon>
        <taxon>Alveolata</taxon>
        <taxon>Apicomplexa</taxon>
        <taxon>Aconoidasida</taxon>
        <taxon>Piroplasmida</taxon>
        <taxon>Theileriidae</taxon>
        <taxon>Theileria</taxon>
    </lineage>
</organism>
<evidence type="ECO:0000313" key="2">
    <source>
        <dbReference type="EMBL" id="EAN31774.1"/>
    </source>
</evidence>
<dbReference type="AlphaFoldDB" id="Q4N2C9"/>
<comment type="caution">
    <text evidence="2">The sequence shown here is derived from an EMBL/GenBank/DDBJ whole genome shotgun (WGS) entry which is preliminary data.</text>
</comment>
<proteinExistence type="predicted"/>